<dbReference type="PANTHER" id="PTHR30221:SF18">
    <property type="entry name" value="SLL0590 PROTEIN"/>
    <property type="match status" value="1"/>
</dbReference>
<evidence type="ECO:0000256" key="5">
    <source>
        <dbReference type="ARBA" id="ARBA00022989"/>
    </source>
</evidence>
<keyword evidence="3" id="KW-1003">Cell membrane</keyword>
<dbReference type="Gene3D" id="2.30.30.60">
    <property type="match status" value="1"/>
</dbReference>
<dbReference type="Pfam" id="PF21082">
    <property type="entry name" value="MS_channel_3rd"/>
    <property type="match status" value="1"/>
</dbReference>
<evidence type="ECO:0000256" key="1">
    <source>
        <dbReference type="ARBA" id="ARBA00004651"/>
    </source>
</evidence>
<dbReference type="InterPro" id="IPR010920">
    <property type="entry name" value="LSM_dom_sf"/>
</dbReference>
<evidence type="ECO:0000313" key="12">
    <source>
        <dbReference type="Proteomes" id="UP000198569"/>
    </source>
</evidence>
<evidence type="ECO:0000256" key="2">
    <source>
        <dbReference type="ARBA" id="ARBA00008017"/>
    </source>
</evidence>
<feature type="signal peptide" evidence="8">
    <location>
        <begin position="1"/>
        <end position="47"/>
    </location>
</feature>
<evidence type="ECO:0000256" key="6">
    <source>
        <dbReference type="ARBA" id="ARBA00023136"/>
    </source>
</evidence>
<keyword evidence="12" id="KW-1185">Reference proteome</keyword>
<dbReference type="Gene3D" id="1.10.287.1260">
    <property type="match status" value="1"/>
</dbReference>
<accession>A0A1H2ZVL9</accession>
<dbReference type="AlphaFoldDB" id="A0A1H2ZVL9"/>
<dbReference type="SUPFAM" id="SSF50182">
    <property type="entry name" value="Sm-like ribonucleoproteins"/>
    <property type="match status" value="1"/>
</dbReference>
<dbReference type="PANTHER" id="PTHR30221">
    <property type="entry name" value="SMALL-CONDUCTANCE MECHANOSENSITIVE CHANNEL"/>
    <property type="match status" value="1"/>
</dbReference>
<evidence type="ECO:0000256" key="8">
    <source>
        <dbReference type="SAM" id="SignalP"/>
    </source>
</evidence>
<feature type="transmembrane region" description="Helical" evidence="7">
    <location>
        <begin position="314"/>
        <end position="335"/>
    </location>
</feature>
<feature type="transmembrane region" description="Helical" evidence="7">
    <location>
        <begin position="355"/>
        <end position="378"/>
    </location>
</feature>
<dbReference type="GO" id="GO:0008381">
    <property type="term" value="F:mechanosensitive monoatomic ion channel activity"/>
    <property type="evidence" value="ECO:0007669"/>
    <property type="project" value="InterPro"/>
</dbReference>
<keyword evidence="4 7" id="KW-0812">Transmembrane</keyword>
<feature type="transmembrane region" description="Helical" evidence="7">
    <location>
        <begin position="409"/>
        <end position="427"/>
    </location>
</feature>
<dbReference type="InterPro" id="IPR011066">
    <property type="entry name" value="MscS_channel_C_sf"/>
</dbReference>
<organism evidence="11 12">
    <name type="scientific">Flavobacterium degerlachei</name>
    <dbReference type="NCBI Taxonomy" id="229203"/>
    <lineage>
        <taxon>Bacteria</taxon>
        <taxon>Pseudomonadati</taxon>
        <taxon>Bacteroidota</taxon>
        <taxon>Flavobacteriia</taxon>
        <taxon>Flavobacteriales</taxon>
        <taxon>Flavobacteriaceae</taxon>
        <taxon>Flavobacterium</taxon>
    </lineage>
</organism>
<evidence type="ECO:0000256" key="7">
    <source>
        <dbReference type="SAM" id="Phobius"/>
    </source>
</evidence>
<dbReference type="OrthoDB" id="9809206at2"/>
<dbReference type="STRING" id="229203.SAMN05444338_10832"/>
<dbReference type="InterPro" id="IPR049278">
    <property type="entry name" value="MS_channel_C"/>
</dbReference>
<dbReference type="SUPFAM" id="SSF82689">
    <property type="entry name" value="Mechanosensitive channel protein MscS (YggB), C-terminal domain"/>
    <property type="match status" value="1"/>
</dbReference>
<comment type="subcellular location">
    <subcellularLocation>
        <location evidence="1">Cell membrane</location>
        <topology evidence="1">Multi-pass membrane protein</topology>
    </subcellularLocation>
</comment>
<evidence type="ECO:0000259" key="9">
    <source>
        <dbReference type="Pfam" id="PF00924"/>
    </source>
</evidence>
<dbReference type="Gene3D" id="3.30.70.100">
    <property type="match status" value="1"/>
</dbReference>
<name>A0A1H2ZVL9_9FLAO</name>
<feature type="transmembrane region" description="Helical" evidence="7">
    <location>
        <begin position="439"/>
        <end position="465"/>
    </location>
</feature>
<keyword evidence="5 7" id="KW-1133">Transmembrane helix</keyword>
<proteinExistence type="inferred from homology"/>
<reference evidence="12" key="1">
    <citation type="submission" date="2016-10" db="EMBL/GenBank/DDBJ databases">
        <authorList>
            <person name="Varghese N."/>
            <person name="Submissions S."/>
        </authorList>
    </citation>
    <scope>NUCLEOTIDE SEQUENCE [LARGE SCALE GENOMIC DNA]</scope>
    <source>
        <strain evidence="12">DSM 15718</strain>
    </source>
</reference>
<evidence type="ECO:0000259" key="10">
    <source>
        <dbReference type="Pfam" id="PF21082"/>
    </source>
</evidence>
<gene>
    <name evidence="11" type="ORF">SAMN05444338_10832</name>
</gene>
<feature type="transmembrane region" description="Helical" evidence="7">
    <location>
        <begin position="249"/>
        <end position="266"/>
    </location>
</feature>
<feature type="chain" id="PRO_5011586928" evidence="8">
    <location>
        <begin position="48"/>
        <end position="652"/>
    </location>
</feature>
<dbReference type="InterPro" id="IPR006685">
    <property type="entry name" value="MscS_channel_2nd"/>
</dbReference>
<dbReference type="RefSeq" id="WP_091432153.1">
    <property type="nucleotide sequence ID" value="NZ_FNMV01000008.1"/>
</dbReference>
<dbReference type="Proteomes" id="UP000198569">
    <property type="component" value="Unassembled WGS sequence"/>
</dbReference>
<dbReference type="InterPro" id="IPR023408">
    <property type="entry name" value="MscS_beta-dom_sf"/>
</dbReference>
<feature type="domain" description="Mechanosensitive ion channel MscS" evidence="9">
    <location>
        <begin position="452"/>
        <end position="517"/>
    </location>
</feature>
<evidence type="ECO:0000313" key="11">
    <source>
        <dbReference type="EMBL" id="SDX21386.1"/>
    </source>
</evidence>
<keyword evidence="8" id="KW-0732">Signal</keyword>
<protein>
    <submittedName>
        <fullName evidence="11">Mechanosensitive ion channel</fullName>
    </submittedName>
</protein>
<dbReference type="Pfam" id="PF00924">
    <property type="entry name" value="MS_channel_2nd"/>
    <property type="match status" value="1"/>
</dbReference>
<evidence type="ECO:0000256" key="4">
    <source>
        <dbReference type="ARBA" id="ARBA00022692"/>
    </source>
</evidence>
<keyword evidence="6 7" id="KW-0472">Membrane</keyword>
<sequence>MTENHNHFQNKKSCLTLNCGKQFPISAAVKMLAISFFTLLFSTVSFAQDDANNKKNDSVNTSLIQTFNKKLSLIEGQRITDSIKRVALEQQLLSLKTTDNLKKDELQKQLQALNEKESLRLAEKKAQIHAMRLTAKGYPVTGFFKDTLFNVYSKLGSFSAKDRADAISTRIKKLSDYYSFKADSLKITESETTVDLVYGESIIISVSENDALWNNSTKEALAEKYKILIANAVTNYRNETSLSTLAKEIGLALLVLVIMGALIAYVRKLFLWTANKIKDQEGKRIHGIKIRNFTLFDASQQVNALLNVNTILKWVFILLLVYIALPILFGIFPWTKDFAGTLFGYILNPLKKIIIGFWNYLPNLITILVIIFVFRYVLKGIRFLKDEIEKGNLELSGFYPDWANPTYQIIRVIVFAFMVVVIFPYLPGSDSPVFQGVSVFLGFLFTFGSAGSLSNIIAGLILTYMRLFKIGDRVKIGDVVGDVIEKSLLVTRIRTIKNEIISIPNSTVMGSHTINYRSDAPEKGLIIHSTITIGYDVPWKDMHQALIDAASKTDLVLQEPKPFVLQTSLDDFFVSYEINAYIKEPNKQAVIYSMLHQNIQDICNERGIEIMSPHYRAARDGNNSTIPANYLGKEYKAPSFNVNFKSVPQDKQ</sequence>
<dbReference type="GO" id="GO:0005886">
    <property type="term" value="C:plasma membrane"/>
    <property type="evidence" value="ECO:0007669"/>
    <property type="project" value="UniProtKB-SubCell"/>
</dbReference>
<feature type="domain" description="Mechanosensitive ion channel MscS C-terminal" evidence="10">
    <location>
        <begin position="530"/>
        <end position="610"/>
    </location>
</feature>
<evidence type="ECO:0000256" key="3">
    <source>
        <dbReference type="ARBA" id="ARBA00022475"/>
    </source>
</evidence>
<dbReference type="EMBL" id="FNMV01000008">
    <property type="protein sequence ID" value="SDX21386.1"/>
    <property type="molecule type" value="Genomic_DNA"/>
</dbReference>
<dbReference type="InterPro" id="IPR045275">
    <property type="entry name" value="MscS_archaea/bacteria_type"/>
</dbReference>
<comment type="similarity">
    <text evidence="2">Belongs to the MscS (TC 1.A.23) family.</text>
</comment>